<evidence type="ECO:0000256" key="1">
    <source>
        <dbReference type="SAM" id="MobiDB-lite"/>
    </source>
</evidence>
<reference evidence="2" key="2">
    <citation type="submission" date="2021-12" db="EMBL/GenBank/DDBJ databases">
        <title>Resequencing data analysis of finger millet.</title>
        <authorList>
            <person name="Hatakeyama M."/>
            <person name="Aluri S."/>
            <person name="Balachadran M.T."/>
            <person name="Sivarajan S.R."/>
            <person name="Poveda L."/>
            <person name="Shimizu-Inatsugi R."/>
            <person name="Schlapbach R."/>
            <person name="Sreeman S.M."/>
            <person name="Shimizu K.K."/>
        </authorList>
    </citation>
    <scope>NUCLEOTIDE SEQUENCE</scope>
</reference>
<evidence type="ECO:0000313" key="3">
    <source>
        <dbReference type="Proteomes" id="UP001054889"/>
    </source>
</evidence>
<comment type="caution">
    <text evidence="2">The sequence shown here is derived from an EMBL/GenBank/DDBJ whole genome shotgun (WGS) entry which is preliminary data.</text>
</comment>
<gene>
    <name evidence="2" type="primary">ga00487</name>
    <name evidence="2" type="ORF">PR202_ga00487</name>
</gene>
<name>A0AAV5BFN8_ELECO</name>
<protein>
    <submittedName>
        <fullName evidence="2">Uncharacterized protein</fullName>
    </submittedName>
</protein>
<keyword evidence="3" id="KW-1185">Reference proteome</keyword>
<feature type="compositionally biased region" description="Basic and acidic residues" evidence="1">
    <location>
        <begin position="30"/>
        <end position="43"/>
    </location>
</feature>
<dbReference type="AlphaFoldDB" id="A0AAV5BFN8"/>
<sequence length="95" mass="10323">MIARGEENEGVRWIHGRRARIYRRRSAQRGGEKEPPASARVEEEGGTCWGGGGGSAPTLGEEEGRAAQHMRSGRTRAGWCGTRALGKRPAWCPHG</sequence>
<accession>A0AAV5BFN8</accession>
<feature type="region of interest" description="Disordered" evidence="1">
    <location>
        <begin position="21"/>
        <end position="75"/>
    </location>
</feature>
<reference evidence="2" key="1">
    <citation type="journal article" date="2018" name="DNA Res.">
        <title>Multiple hybrid de novo genome assembly of finger millet, an orphan allotetraploid crop.</title>
        <authorList>
            <person name="Hatakeyama M."/>
            <person name="Aluri S."/>
            <person name="Balachadran M.T."/>
            <person name="Sivarajan S.R."/>
            <person name="Patrignani A."/>
            <person name="Gruter S."/>
            <person name="Poveda L."/>
            <person name="Shimizu-Inatsugi R."/>
            <person name="Baeten J."/>
            <person name="Francoijs K.J."/>
            <person name="Nataraja K.N."/>
            <person name="Reddy Y.A.N."/>
            <person name="Phadnis S."/>
            <person name="Ravikumar R.L."/>
            <person name="Schlapbach R."/>
            <person name="Sreeman S.M."/>
            <person name="Shimizu K.K."/>
        </authorList>
    </citation>
    <scope>NUCLEOTIDE SEQUENCE</scope>
</reference>
<dbReference type="Proteomes" id="UP001054889">
    <property type="component" value="Unassembled WGS sequence"/>
</dbReference>
<organism evidence="2 3">
    <name type="scientific">Eleusine coracana subsp. coracana</name>
    <dbReference type="NCBI Taxonomy" id="191504"/>
    <lineage>
        <taxon>Eukaryota</taxon>
        <taxon>Viridiplantae</taxon>
        <taxon>Streptophyta</taxon>
        <taxon>Embryophyta</taxon>
        <taxon>Tracheophyta</taxon>
        <taxon>Spermatophyta</taxon>
        <taxon>Magnoliopsida</taxon>
        <taxon>Liliopsida</taxon>
        <taxon>Poales</taxon>
        <taxon>Poaceae</taxon>
        <taxon>PACMAD clade</taxon>
        <taxon>Chloridoideae</taxon>
        <taxon>Cynodonteae</taxon>
        <taxon>Eleusininae</taxon>
        <taxon>Eleusine</taxon>
    </lineage>
</organism>
<evidence type="ECO:0000313" key="2">
    <source>
        <dbReference type="EMBL" id="GJM84782.1"/>
    </source>
</evidence>
<dbReference type="EMBL" id="BQKI01000001">
    <property type="protein sequence ID" value="GJM84782.1"/>
    <property type="molecule type" value="Genomic_DNA"/>
</dbReference>
<proteinExistence type="predicted"/>